<dbReference type="CDD" id="cd03676">
    <property type="entry name" value="NUDIX_Tnr3_like"/>
    <property type="match status" value="1"/>
</dbReference>
<feature type="signal peptide" evidence="1">
    <location>
        <begin position="1"/>
        <end position="16"/>
    </location>
</feature>
<dbReference type="Proteomes" id="UP000269721">
    <property type="component" value="Unassembled WGS sequence"/>
</dbReference>
<accession>A0A4P9W4Z1</accession>
<dbReference type="InterPro" id="IPR031804">
    <property type="entry name" value="DUF4743"/>
</dbReference>
<evidence type="ECO:0000313" key="3">
    <source>
        <dbReference type="EMBL" id="RKO85958.1"/>
    </source>
</evidence>
<keyword evidence="4" id="KW-1185">Reference proteome</keyword>
<protein>
    <recommendedName>
        <fullName evidence="2">DUF4743 domain-containing protein</fullName>
    </recommendedName>
</protein>
<proteinExistence type="predicted"/>
<dbReference type="Gene3D" id="3.90.79.10">
    <property type="entry name" value="Nucleoside Triphosphate Pyrophosphohydrolase"/>
    <property type="match status" value="1"/>
</dbReference>
<feature type="domain" description="DUF4743" evidence="2">
    <location>
        <begin position="8"/>
        <end position="125"/>
    </location>
</feature>
<dbReference type="GO" id="GO:0044715">
    <property type="term" value="F:8-oxo-dGDP phosphatase activity"/>
    <property type="evidence" value="ECO:0007669"/>
    <property type="project" value="TreeGrafter"/>
</dbReference>
<dbReference type="SUPFAM" id="SSF55811">
    <property type="entry name" value="Nudix"/>
    <property type="match status" value="1"/>
</dbReference>
<dbReference type="InterPro" id="IPR015797">
    <property type="entry name" value="NUDIX_hydrolase-like_dom_sf"/>
</dbReference>
<reference evidence="4" key="1">
    <citation type="journal article" date="2018" name="Nat. Microbiol.">
        <title>Leveraging single-cell genomics to expand the fungal tree of life.</title>
        <authorList>
            <person name="Ahrendt S.R."/>
            <person name="Quandt C.A."/>
            <person name="Ciobanu D."/>
            <person name="Clum A."/>
            <person name="Salamov A."/>
            <person name="Andreopoulos B."/>
            <person name="Cheng J.F."/>
            <person name="Woyke T."/>
            <person name="Pelin A."/>
            <person name="Henrissat B."/>
            <person name="Reynolds N.K."/>
            <person name="Benny G.L."/>
            <person name="Smith M.E."/>
            <person name="James T.Y."/>
            <person name="Grigoriev I.V."/>
        </authorList>
    </citation>
    <scope>NUCLEOTIDE SEQUENCE [LARGE SCALE GENOMIC DNA]</scope>
</reference>
<dbReference type="PANTHER" id="PTHR13622">
    <property type="entry name" value="THIAMIN PYROPHOSPHOKINASE"/>
    <property type="match status" value="1"/>
</dbReference>
<dbReference type="OrthoDB" id="10261522at2759"/>
<evidence type="ECO:0000256" key="1">
    <source>
        <dbReference type="SAM" id="SignalP"/>
    </source>
</evidence>
<gene>
    <name evidence="3" type="ORF">BDK51DRAFT_22190</name>
</gene>
<keyword evidence="1" id="KW-0732">Signal</keyword>
<sequence>MSSPLSLLSLVRLANTFPPSARSECIPVFVGPTQIGLCHPSILPLLRTAPAAFTVREASQSVEINPTLDTPAARTGAVDAAFRTWRGVADCPGLKGWRDEKFDVWGDEGVLMEIERAAVGAVGCRAYGYVLSWNSRYLQSKIAPSPPLPQPPAPVHRSKSKQTYPGMLDNLVGGGLTSGANPHAVMVKECHEEAGIDPDLAAAMVPCGAITFWLASYERGIIPDTEYVFDMELPETFRPSAVDGEVEEFYCWGIDEV</sequence>
<feature type="non-terminal residue" evidence="3">
    <location>
        <position position="257"/>
    </location>
</feature>
<name>A0A4P9W4Z1_9FUNG</name>
<organism evidence="3 4">
    <name type="scientific">Blyttiomyces helicus</name>
    <dbReference type="NCBI Taxonomy" id="388810"/>
    <lineage>
        <taxon>Eukaryota</taxon>
        <taxon>Fungi</taxon>
        <taxon>Fungi incertae sedis</taxon>
        <taxon>Chytridiomycota</taxon>
        <taxon>Chytridiomycota incertae sedis</taxon>
        <taxon>Chytridiomycetes</taxon>
        <taxon>Chytridiomycetes incertae sedis</taxon>
        <taxon>Blyttiomyces</taxon>
    </lineage>
</organism>
<dbReference type="Gene3D" id="3.30.750.160">
    <property type="match status" value="1"/>
</dbReference>
<dbReference type="PANTHER" id="PTHR13622:SF8">
    <property type="entry name" value="THIAMIN PYROPHOSPHOKINASE 1"/>
    <property type="match status" value="1"/>
</dbReference>
<evidence type="ECO:0000313" key="4">
    <source>
        <dbReference type="Proteomes" id="UP000269721"/>
    </source>
</evidence>
<dbReference type="EMBL" id="KZ998591">
    <property type="protein sequence ID" value="RKO85958.1"/>
    <property type="molecule type" value="Genomic_DNA"/>
</dbReference>
<dbReference type="AlphaFoldDB" id="A0A4P9W4Z1"/>
<feature type="chain" id="PRO_5020387093" description="DUF4743 domain-containing protein" evidence="1">
    <location>
        <begin position="17"/>
        <end position="257"/>
    </location>
</feature>
<evidence type="ECO:0000259" key="2">
    <source>
        <dbReference type="Pfam" id="PF15916"/>
    </source>
</evidence>
<dbReference type="Pfam" id="PF15916">
    <property type="entry name" value="DUF4743"/>
    <property type="match status" value="1"/>
</dbReference>